<gene>
    <name evidence="4" type="ORF">PISMIDRAFT_12425</name>
</gene>
<dbReference type="EMBL" id="KN833754">
    <property type="protein sequence ID" value="KIK21160.1"/>
    <property type="molecule type" value="Genomic_DNA"/>
</dbReference>
<dbReference type="Gene3D" id="1.10.150.130">
    <property type="match status" value="1"/>
</dbReference>
<dbReference type="STRING" id="765257.A0A0C9Y901"/>
<dbReference type="PANTHER" id="PTHR34605">
    <property type="entry name" value="PHAGE_INTEGRASE DOMAIN-CONTAINING PROTEIN"/>
    <property type="match status" value="1"/>
</dbReference>
<sequence>MARETSVGPKPLLLNFSSAQLTQSSFPPVQSSHSVTIQVSSRAGEMDDIATQRLTKFSNESIPSSLSPLTSFKCTPSTSLAVITQQMTPLEENMALQPSCSPESIYLARYDSSWSTPQPLPLPPSYNSEEREPTPEQQPKSLMTLVSLLQLQKTDVQKQPVKMISSIKPSTGTTSEPCRCFDAPLPAPTPQTALALPRPYCPGLVPCPSPLHPHCLTRERLKLWTPSHNHSRVIHSTRGDKSHVITEEQLNCILEVLGTSWAEKMKEAYGAGLLAYHVFCNTHDIAEHQCTPIRANTLLVFLSSCAGSYSGSALTNFTARLRAWHLLHGLPWQINAEELQAILEGASCLAPPSSKRPLQEPFHVDSLELIHSLLDPSSHKDAAIFACLTVVFYCVTHLGEFMVQLIKQFHPAKHITRAHVSHHHDLNGLPVTKFHIPWTKTSPTGEDMQCAPLGGVTDPIRALERHLRMNPADPEAHLFAWLHPTSGLRPLSRSEVVKHISSLVATHNLPNFKGHSLRIGGTLHYLLCGTPFNIVKTIGRWAGDSFTIYL</sequence>
<keyword evidence="5" id="KW-1185">Reference proteome</keyword>
<protein>
    <recommendedName>
        <fullName evidence="6">Tyr recombinase domain-containing protein</fullName>
    </recommendedName>
</protein>
<dbReference type="AlphaFoldDB" id="A0A0C9Y901"/>
<evidence type="ECO:0000256" key="1">
    <source>
        <dbReference type="ARBA" id="ARBA00023125"/>
    </source>
</evidence>
<dbReference type="HOGENOM" id="CLU_003292_2_2_1"/>
<dbReference type="PANTHER" id="PTHR34605:SF3">
    <property type="entry name" value="P CELL-TYPE AGGLUTINATION PROTEIN MAP4-LIKE-RELATED"/>
    <property type="match status" value="1"/>
</dbReference>
<dbReference type="Proteomes" id="UP000054018">
    <property type="component" value="Unassembled WGS sequence"/>
</dbReference>
<dbReference type="SUPFAM" id="SSF56349">
    <property type="entry name" value="DNA breaking-rejoining enzymes"/>
    <property type="match status" value="1"/>
</dbReference>
<evidence type="ECO:0000256" key="2">
    <source>
        <dbReference type="ARBA" id="ARBA00023172"/>
    </source>
</evidence>
<feature type="region of interest" description="Disordered" evidence="3">
    <location>
        <begin position="117"/>
        <end position="138"/>
    </location>
</feature>
<reference evidence="4 5" key="1">
    <citation type="submission" date="2014-04" db="EMBL/GenBank/DDBJ databases">
        <authorList>
            <consortium name="DOE Joint Genome Institute"/>
            <person name="Kuo A."/>
            <person name="Kohler A."/>
            <person name="Costa M.D."/>
            <person name="Nagy L.G."/>
            <person name="Floudas D."/>
            <person name="Copeland A."/>
            <person name="Barry K.W."/>
            <person name="Cichocki N."/>
            <person name="Veneault-Fourrey C."/>
            <person name="LaButti K."/>
            <person name="Lindquist E.A."/>
            <person name="Lipzen A."/>
            <person name="Lundell T."/>
            <person name="Morin E."/>
            <person name="Murat C."/>
            <person name="Sun H."/>
            <person name="Tunlid A."/>
            <person name="Henrissat B."/>
            <person name="Grigoriev I.V."/>
            <person name="Hibbett D.S."/>
            <person name="Martin F."/>
            <person name="Nordberg H.P."/>
            <person name="Cantor M.N."/>
            <person name="Hua S.X."/>
        </authorList>
    </citation>
    <scope>NUCLEOTIDE SEQUENCE [LARGE SCALE GENOMIC DNA]</scope>
    <source>
        <strain evidence="4 5">441</strain>
    </source>
</reference>
<keyword evidence="1" id="KW-0238">DNA-binding</keyword>
<proteinExistence type="predicted"/>
<evidence type="ECO:0000256" key="3">
    <source>
        <dbReference type="SAM" id="MobiDB-lite"/>
    </source>
</evidence>
<dbReference type="InterPro" id="IPR052925">
    <property type="entry name" value="Phage_Integrase-like_Recomb"/>
</dbReference>
<reference evidence="5" key="2">
    <citation type="submission" date="2015-01" db="EMBL/GenBank/DDBJ databases">
        <title>Evolutionary Origins and Diversification of the Mycorrhizal Mutualists.</title>
        <authorList>
            <consortium name="DOE Joint Genome Institute"/>
            <consortium name="Mycorrhizal Genomics Consortium"/>
            <person name="Kohler A."/>
            <person name="Kuo A."/>
            <person name="Nagy L.G."/>
            <person name="Floudas D."/>
            <person name="Copeland A."/>
            <person name="Barry K.W."/>
            <person name="Cichocki N."/>
            <person name="Veneault-Fourrey C."/>
            <person name="LaButti K."/>
            <person name="Lindquist E.A."/>
            <person name="Lipzen A."/>
            <person name="Lundell T."/>
            <person name="Morin E."/>
            <person name="Murat C."/>
            <person name="Riley R."/>
            <person name="Ohm R."/>
            <person name="Sun H."/>
            <person name="Tunlid A."/>
            <person name="Henrissat B."/>
            <person name="Grigoriev I.V."/>
            <person name="Hibbett D.S."/>
            <person name="Martin F."/>
        </authorList>
    </citation>
    <scope>NUCLEOTIDE SEQUENCE [LARGE SCALE GENOMIC DNA]</scope>
    <source>
        <strain evidence="5">441</strain>
    </source>
</reference>
<dbReference type="OrthoDB" id="2678913at2759"/>
<dbReference type="Gene3D" id="1.10.443.10">
    <property type="entry name" value="Intergrase catalytic core"/>
    <property type="match status" value="1"/>
</dbReference>
<organism evidence="4 5">
    <name type="scientific">Pisolithus microcarpus 441</name>
    <dbReference type="NCBI Taxonomy" id="765257"/>
    <lineage>
        <taxon>Eukaryota</taxon>
        <taxon>Fungi</taxon>
        <taxon>Dikarya</taxon>
        <taxon>Basidiomycota</taxon>
        <taxon>Agaricomycotina</taxon>
        <taxon>Agaricomycetes</taxon>
        <taxon>Agaricomycetidae</taxon>
        <taxon>Boletales</taxon>
        <taxon>Sclerodermatineae</taxon>
        <taxon>Pisolithaceae</taxon>
        <taxon>Pisolithus</taxon>
    </lineage>
</organism>
<evidence type="ECO:0008006" key="6">
    <source>
        <dbReference type="Google" id="ProtNLM"/>
    </source>
</evidence>
<dbReference type="InterPro" id="IPR010998">
    <property type="entry name" value="Integrase_recombinase_N"/>
</dbReference>
<dbReference type="GO" id="GO:0006310">
    <property type="term" value="P:DNA recombination"/>
    <property type="evidence" value="ECO:0007669"/>
    <property type="project" value="UniProtKB-KW"/>
</dbReference>
<accession>A0A0C9Y901</accession>
<dbReference type="GO" id="GO:0003677">
    <property type="term" value="F:DNA binding"/>
    <property type="evidence" value="ECO:0007669"/>
    <property type="project" value="UniProtKB-KW"/>
</dbReference>
<name>A0A0C9Y901_9AGAM</name>
<keyword evidence="2" id="KW-0233">DNA recombination</keyword>
<dbReference type="GO" id="GO:0015074">
    <property type="term" value="P:DNA integration"/>
    <property type="evidence" value="ECO:0007669"/>
    <property type="project" value="InterPro"/>
</dbReference>
<dbReference type="InterPro" id="IPR011010">
    <property type="entry name" value="DNA_brk_join_enz"/>
</dbReference>
<dbReference type="InterPro" id="IPR013762">
    <property type="entry name" value="Integrase-like_cat_sf"/>
</dbReference>
<evidence type="ECO:0000313" key="5">
    <source>
        <dbReference type="Proteomes" id="UP000054018"/>
    </source>
</evidence>
<evidence type="ECO:0000313" key="4">
    <source>
        <dbReference type="EMBL" id="KIK21160.1"/>
    </source>
</evidence>